<feature type="coiled-coil region" evidence="1">
    <location>
        <begin position="919"/>
        <end position="974"/>
    </location>
</feature>
<dbReference type="OrthoDB" id="361560at2759"/>
<accession>L1LDJ3</accession>
<evidence type="ECO:0000256" key="1">
    <source>
        <dbReference type="SAM" id="Coils"/>
    </source>
</evidence>
<feature type="coiled-coil region" evidence="1">
    <location>
        <begin position="485"/>
        <end position="862"/>
    </location>
</feature>
<comment type="caution">
    <text evidence="3">The sequence shown here is derived from an EMBL/GenBank/DDBJ whole genome shotgun (WGS) entry which is preliminary data.</text>
</comment>
<keyword evidence="4" id="KW-1185">Reference proteome</keyword>
<sequence length="1319" mass="150372">MQSKPLKSKMSQRVLYRAILHGPMTWKTSHSGGQVCDEAPYLVAFEPMGSVVVLAQGTMVLPQLFIYGTKGEERQVLSVFVFAKATVAKEFVSALYKAIDRRFKLLDILQSPPLLELVKKSLSSFHLPLEIVLRKIDYSLARRSHSLRKDTASTKFGGPLSEHNTTGIIDSYNLRVGLGEGIPSIKDLTELNQHVLKCLDRKGANVNRLSLSFYKLGTLGSGDTSAINMPHRLGCMTPGPLMQTPSVYQVPNGTKSLFGDVPRNVARSITSGMSKPGECRLKVTKSAMGTRDCGKSVDRVIDHSIDLDRLRNMSTDDAGQSFVALDSIRATIQSTDRPLDLSKTSEGGQEDDVVSGVNDATNVPSVDNVKSTGNEDYKTLVEDLKRVSEENLRMKQANQKYKTRNSKLNEQIELLKREHERQLVTLKNEHEHVIKNLKSEHEYELESVRNDCEDEMDDMRRDCLRELDYMAGQHENHISTTKHELNETRMLLKEAHLTIQSMEEEIAKSAAQEQNLATSLNEHARLMKRLKHVEEKYSQVSSLLKKGEEDSEKYVELQEQAAKMQAKIERLDEENRDLCAKLDQAQRDLEEMEDKEEKLRTKLSKSREKIENLTSGNTRTAEVEQENRSLHTKIDSLVDKLEAMQEQKSSLVAELEAEERAKLELECRVENMKICIEKLTRSIEEHERSGSRLGSKLELLESNNGALLKKLEDAKLELSNANATKRQLQKSFEALEKTNESLEKNVKSLERSNSSLEKRNGDLNKALLDMERACESLRSSNGFSELEELKNGYGLLKEENVKLQSAHAELQRKLAGLEKTNSGLERRNAELTTKLDDSKGTIKELKGKIAKLDAKNAELKRDVESLGKCDVQLKKRIQSLETSNAETKKKLELEVIKTGDLKEKLEVAESHKIKWKKETERVKMEIVQVENELARVEKESKRSKTEFVQIDRERTKLEKELGKVTGDLKEVKRRNMTLCARLFQSMVRQKKQERETVLLRARCTFASQRAASGKNLSRLLISNILKTKARLAKRTCQFAKIVDALSIERPATLSAIMDGIEKLQIASEPCKRCEVQDKEAQNRERRNEKEIERLKKSFMRACNERDEKIKDLEVKLKNYNKTSKNERMLMNENEKLKNQLRIERDNLYSLEDDVKVQIETEMIRSSNEKNALYAKQYELIMQNTSLQKENERLKHTLSLMSTHGDETYLSTRSGADVLDEKFGRMHSIFNVDGGASIDKYSTIDKPNVAKYGHVVVDGYGRIEGYGSTDKQPRRRDAERVSDKYDDDDGYFAVQGPLYRGEEEKGYVNRTPYITVPPYY</sequence>
<dbReference type="KEGG" id="beq:BEWA_054780"/>
<name>L1LDJ3_THEEQ</name>
<dbReference type="RefSeq" id="XP_004832873.1">
    <property type="nucleotide sequence ID" value="XM_004832816.1"/>
</dbReference>
<feature type="coiled-coil region" evidence="1">
    <location>
        <begin position="1077"/>
        <end position="1153"/>
    </location>
</feature>
<dbReference type="Proteomes" id="UP000031512">
    <property type="component" value="Unassembled WGS sequence"/>
</dbReference>
<dbReference type="eggNOG" id="ENOG502S8C4">
    <property type="taxonomic scope" value="Eukaryota"/>
</dbReference>
<organism evidence="3 4">
    <name type="scientific">Theileria equi strain WA</name>
    <dbReference type="NCBI Taxonomy" id="1537102"/>
    <lineage>
        <taxon>Eukaryota</taxon>
        <taxon>Sar</taxon>
        <taxon>Alveolata</taxon>
        <taxon>Apicomplexa</taxon>
        <taxon>Aconoidasida</taxon>
        <taxon>Piroplasmida</taxon>
        <taxon>Theileriidae</taxon>
        <taxon>Theileria</taxon>
    </lineage>
</organism>
<dbReference type="EMBL" id="ACOU01000003">
    <property type="protein sequence ID" value="EKX73421.1"/>
    <property type="molecule type" value="Genomic_DNA"/>
</dbReference>
<proteinExistence type="predicted"/>
<feature type="coiled-coil region" evidence="1">
    <location>
        <begin position="384"/>
        <end position="436"/>
    </location>
</feature>
<dbReference type="VEuPathDB" id="PiroplasmaDB:BEWA_054780"/>
<evidence type="ECO:0000256" key="2">
    <source>
        <dbReference type="SAM" id="MobiDB-lite"/>
    </source>
</evidence>
<dbReference type="GO" id="GO:0031122">
    <property type="term" value="P:cytoplasmic microtubule organization"/>
    <property type="evidence" value="ECO:0007669"/>
    <property type="project" value="TreeGrafter"/>
</dbReference>
<evidence type="ECO:0000313" key="3">
    <source>
        <dbReference type="EMBL" id="EKX73421.1"/>
    </source>
</evidence>
<dbReference type="PANTHER" id="PTHR18947">
    <property type="entry name" value="HOOK PROTEINS"/>
    <property type="match status" value="1"/>
</dbReference>
<reference evidence="3 4" key="1">
    <citation type="journal article" date="2012" name="BMC Genomics">
        <title>Comparative genomic analysis and phylogenetic position of Theileria equi.</title>
        <authorList>
            <person name="Kappmeyer L.S."/>
            <person name="Thiagarajan M."/>
            <person name="Herndon D.R."/>
            <person name="Ramsay J.D."/>
            <person name="Caler E."/>
            <person name="Djikeng A."/>
            <person name="Gillespie J.J."/>
            <person name="Lau A.O."/>
            <person name="Roalson E.H."/>
            <person name="Silva J.C."/>
            <person name="Silva M.G."/>
            <person name="Suarez C.E."/>
            <person name="Ueti M.W."/>
            <person name="Nene V.M."/>
            <person name="Mealey R.H."/>
            <person name="Knowles D.P."/>
            <person name="Brayton K.A."/>
        </authorList>
    </citation>
    <scope>NUCLEOTIDE SEQUENCE [LARGE SCALE GENOMIC DNA]</scope>
    <source>
        <strain evidence="3 4">WA</strain>
    </source>
</reference>
<dbReference type="GO" id="GO:0005737">
    <property type="term" value="C:cytoplasm"/>
    <property type="evidence" value="ECO:0007669"/>
    <property type="project" value="TreeGrafter"/>
</dbReference>
<dbReference type="GO" id="GO:0008017">
    <property type="term" value="F:microtubule binding"/>
    <property type="evidence" value="ECO:0007669"/>
    <property type="project" value="TreeGrafter"/>
</dbReference>
<protein>
    <submittedName>
        <fullName evidence="3">Uncharacterized protein</fullName>
    </submittedName>
</protein>
<keyword evidence="1" id="KW-0175">Coiled coil</keyword>
<dbReference type="STRING" id="1537102.L1LDJ3"/>
<dbReference type="Gene3D" id="1.10.287.1490">
    <property type="match status" value="1"/>
</dbReference>
<feature type="compositionally biased region" description="Basic and acidic residues" evidence="2">
    <location>
        <begin position="1270"/>
        <end position="1283"/>
    </location>
</feature>
<dbReference type="GO" id="GO:0005815">
    <property type="term" value="C:microtubule organizing center"/>
    <property type="evidence" value="ECO:0007669"/>
    <property type="project" value="TreeGrafter"/>
</dbReference>
<dbReference type="GO" id="GO:0051959">
    <property type="term" value="F:dynein light intermediate chain binding"/>
    <property type="evidence" value="ECO:0007669"/>
    <property type="project" value="TreeGrafter"/>
</dbReference>
<dbReference type="PANTHER" id="PTHR18947:SF28">
    <property type="entry name" value="GIRDIN, ISOFORM A"/>
    <property type="match status" value="1"/>
</dbReference>
<feature type="region of interest" description="Disordered" evidence="2">
    <location>
        <begin position="1262"/>
        <end position="1285"/>
    </location>
</feature>
<dbReference type="GeneID" id="15803028"/>
<evidence type="ECO:0000313" key="4">
    <source>
        <dbReference type="Proteomes" id="UP000031512"/>
    </source>
</evidence>
<dbReference type="GO" id="GO:0030705">
    <property type="term" value="P:cytoskeleton-dependent intracellular transport"/>
    <property type="evidence" value="ECO:0007669"/>
    <property type="project" value="TreeGrafter"/>
</dbReference>
<gene>
    <name evidence="3" type="ORF">BEWA_054780</name>
</gene>